<feature type="transmembrane region" description="Helical" evidence="8">
    <location>
        <begin position="164"/>
        <end position="184"/>
    </location>
</feature>
<evidence type="ECO:0000256" key="3">
    <source>
        <dbReference type="ARBA" id="ARBA00022448"/>
    </source>
</evidence>
<comment type="similarity">
    <text evidence="2 8">Belongs to the 4-toluene sulfonate uptake permease (TSUP) (TC 2.A.102) family.</text>
</comment>
<protein>
    <recommendedName>
        <fullName evidence="8">Probable membrane transporter protein</fullName>
    </recommendedName>
</protein>
<evidence type="ECO:0000256" key="8">
    <source>
        <dbReference type="RuleBase" id="RU363041"/>
    </source>
</evidence>
<comment type="subcellular location">
    <subcellularLocation>
        <location evidence="1 8">Cell membrane</location>
        <topology evidence="1 8">Multi-pass membrane protein</topology>
    </subcellularLocation>
</comment>
<dbReference type="InterPro" id="IPR052017">
    <property type="entry name" value="TSUP"/>
</dbReference>
<feature type="transmembrane region" description="Helical" evidence="8">
    <location>
        <begin position="190"/>
        <end position="207"/>
    </location>
</feature>
<keyword evidence="4 8" id="KW-1003">Cell membrane</keyword>
<keyword evidence="5 8" id="KW-0812">Transmembrane</keyword>
<evidence type="ECO:0000256" key="7">
    <source>
        <dbReference type="ARBA" id="ARBA00023136"/>
    </source>
</evidence>
<feature type="transmembrane region" description="Helical" evidence="8">
    <location>
        <begin position="227"/>
        <end position="245"/>
    </location>
</feature>
<gene>
    <name evidence="9" type="ORF">JTBM06_V1_110029</name>
</gene>
<name>A0A7D9D3N3_9GAMM</name>
<proteinExistence type="inferred from homology"/>
<evidence type="ECO:0000256" key="6">
    <source>
        <dbReference type="ARBA" id="ARBA00022989"/>
    </source>
</evidence>
<dbReference type="GO" id="GO:0005886">
    <property type="term" value="C:plasma membrane"/>
    <property type="evidence" value="ECO:0007669"/>
    <property type="project" value="UniProtKB-SubCell"/>
</dbReference>
<feature type="transmembrane region" description="Helical" evidence="8">
    <location>
        <begin position="32"/>
        <end position="57"/>
    </location>
</feature>
<dbReference type="PANTHER" id="PTHR30269">
    <property type="entry name" value="TRANSMEMBRANE PROTEIN YFCA"/>
    <property type="match status" value="1"/>
</dbReference>
<dbReference type="InterPro" id="IPR002781">
    <property type="entry name" value="TM_pro_TauE-like"/>
</dbReference>
<dbReference type="EMBL" id="LR633967">
    <property type="protein sequence ID" value="VUX55801.1"/>
    <property type="molecule type" value="Genomic_DNA"/>
</dbReference>
<evidence type="ECO:0000256" key="5">
    <source>
        <dbReference type="ARBA" id="ARBA00022692"/>
    </source>
</evidence>
<evidence type="ECO:0000256" key="4">
    <source>
        <dbReference type="ARBA" id="ARBA00022475"/>
    </source>
</evidence>
<keyword evidence="6 8" id="KW-1133">Transmembrane helix</keyword>
<feature type="transmembrane region" description="Helical" evidence="8">
    <location>
        <begin position="7"/>
        <end position="26"/>
    </location>
</feature>
<feature type="transmembrane region" description="Helical" evidence="8">
    <location>
        <begin position="130"/>
        <end position="152"/>
    </location>
</feature>
<evidence type="ECO:0000256" key="2">
    <source>
        <dbReference type="ARBA" id="ARBA00009142"/>
    </source>
</evidence>
<dbReference type="AlphaFoldDB" id="A0A7D9D3N3"/>
<organism evidence="9">
    <name type="scientific">uncultured Woeseiaceae bacterium</name>
    <dbReference type="NCBI Taxonomy" id="1983305"/>
    <lineage>
        <taxon>Bacteria</taxon>
        <taxon>Pseudomonadati</taxon>
        <taxon>Pseudomonadota</taxon>
        <taxon>Gammaproteobacteria</taxon>
        <taxon>Woeseiales</taxon>
        <taxon>Woeseiaceae</taxon>
        <taxon>environmental samples</taxon>
    </lineage>
</organism>
<keyword evidence="3" id="KW-0813">Transport</keyword>
<keyword evidence="7 8" id="KW-0472">Membrane</keyword>
<sequence>MADPSISFLVIILFASFATAVLHGAIGMAGGVIMAAMLAHFIGIKGAVPVMTCALVFSHLSRAIMYFRDTDWQIAKRVLLFGCPMIVVGALIFSVISPKTIAIIFAVFLISSFPIKSWARRHNITTGPKLLATASAIWGMLAGNVIGPAFFLSPFLLGTGIDRMAFVGTLATVTLVMNILKLSVFGVTDLLNSQILLLGVMIGVMTIPGNWVGRSILRRMKDSDHRLIIDVLTVMMIVNFIYLAWGA</sequence>
<reference evidence="9" key="1">
    <citation type="submission" date="2019-07" db="EMBL/GenBank/DDBJ databases">
        <authorList>
            <person name="Weber M."/>
            <person name="Kostadinov I."/>
            <person name="Kostadinov D I."/>
        </authorList>
    </citation>
    <scope>NUCLEOTIDE SEQUENCE</scope>
    <source>
        <strain evidence="9">Gfbio:sag-sample-m06:053724c1-46a9-4a36-b237-ea2bf867836b</strain>
    </source>
</reference>
<evidence type="ECO:0000256" key="1">
    <source>
        <dbReference type="ARBA" id="ARBA00004651"/>
    </source>
</evidence>
<evidence type="ECO:0000313" key="9">
    <source>
        <dbReference type="EMBL" id="VUX55801.1"/>
    </source>
</evidence>
<dbReference type="PANTHER" id="PTHR30269:SF23">
    <property type="entry name" value="MEMBRANE TRANSPORTER PROTEIN YDHB-RELATED"/>
    <property type="match status" value="1"/>
</dbReference>
<accession>A0A7D9D3N3</accession>
<feature type="transmembrane region" description="Helical" evidence="8">
    <location>
        <begin position="78"/>
        <end position="110"/>
    </location>
</feature>
<dbReference type="Pfam" id="PF01925">
    <property type="entry name" value="TauE"/>
    <property type="match status" value="1"/>
</dbReference>